<sequence length="215" mass="24469">MSTIRLVLGMVAAENLHLEQLDVKTAFLHGDLEEDLYMIQPEGFIVQGQENLGLTLKKINNLKKQLSKQFAMRIWELQSKSLKLSCAATEAGKEMIWLHGFLDELAKRFAANEKVETNTILSKLVSMRYKGKENIREYIMEMSNLVTRLKALKLQLSEDILVHLSQSLDVFKNFKAEVENQLSKKIKVVGSDHGGEYYSRYDGSGEQLPGYSLNI</sequence>
<name>A0A438III7_VITVI</name>
<dbReference type="Pfam" id="PF07727">
    <property type="entry name" value="RVT_2"/>
    <property type="match status" value="1"/>
</dbReference>
<comment type="caution">
    <text evidence="2">The sequence shown here is derived from an EMBL/GenBank/DDBJ whole genome shotgun (WGS) entry which is preliminary data.</text>
</comment>
<evidence type="ECO:0000313" key="2">
    <source>
        <dbReference type="EMBL" id="RVW96526.1"/>
    </source>
</evidence>
<gene>
    <name evidence="2" type="primary">POLX_719</name>
    <name evidence="2" type="ORF">CK203_029640</name>
</gene>
<dbReference type="InterPro" id="IPR013103">
    <property type="entry name" value="RVT_2"/>
</dbReference>
<evidence type="ECO:0000313" key="3">
    <source>
        <dbReference type="Proteomes" id="UP000288805"/>
    </source>
</evidence>
<protein>
    <submittedName>
        <fullName evidence="2">Retrovirus-related Pol polyprotein from transposon TNT 1-94</fullName>
    </submittedName>
</protein>
<dbReference type="EMBL" id="QGNW01000107">
    <property type="protein sequence ID" value="RVW96526.1"/>
    <property type="molecule type" value="Genomic_DNA"/>
</dbReference>
<dbReference type="AlphaFoldDB" id="A0A438III7"/>
<dbReference type="Proteomes" id="UP000288805">
    <property type="component" value="Unassembled WGS sequence"/>
</dbReference>
<proteinExistence type="predicted"/>
<accession>A0A438III7</accession>
<reference evidence="2 3" key="1">
    <citation type="journal article" date="2018" name="PLoS Genet.">
        <title>Population sequencing reveals clonal diversity and ancestral inbreeding in the grapevine cultivar Chardonnay.</title>
        <authorList>
            <person name="Roach M.J."/>
            <person name="Johnson D.L."/>
            <person name="Bohlmann J."/>
            <person name="van Vuuren H.J."/>
            <person name="Jones S.J."/>
            <person name="Pretorius I.S."/>
            <person name="Schmidt S.A."/>
            <person name="Borneman A.R."/>
        </authorList>
    </citation>
    <scope>NUCLEOTIDE SEQUENCE [LARGE SCALE GENOMIC DNA]</scope>
    <source>
        <strain evidence="3">cv. Chardonnay</strain>
        <tissue evidence="2">Leaf</tissue>
    </source>
</reference>
<feature type="domain" description="Reverse transcriptase Ty1/copia-type" evidence="1">
    <location>
        <begin position="2"/>
        <end position="57"/>
    </location>
</feature>
<evidence type="ECO:0000259" key="1">
    <source>
        <dbReference type="Pfam" id="PF07727"/>
    </source>
</evidence>
<organism evidence="2 3">
    <name type="scientific">Vitis vinifera</name>
    <name type="common">Grape</name>
    <dbReference type="NCBI Taxonomy" id="29760"/>
    <lineage>
        <taxon>Eukaryota</taxon>
        <taxon>Viridiplantae</taxon>
        <taxon>Streptophyta</taxon>
        <taxon>Embryophyta</taxon>
        <taxon>Tracheophyta</taxon>
        <taxon>Spermatophyta</taxon>
        <taxon>Magnoliopsida</taxon>
        <taxon>eudicotyledons</taxon>
        <taxon>Gunneridae</taxon>
        <taxon>Pentapetalae</taxon>
        <taxon>rosids</taxon>
        <taxon>Vitales</taxon>
        <taxon>Vitaceae</taxon>
        <taxon>Viteae</taxon>
        <taxon>Vitis</taxon>
    </lineage>
</organism>